<protein>
    <submittedName>
        <fullName evidence="2">Uncharacterized protein</fullName>
    </submittedName>
</protein>
<dbReference type="Proteomes" id="UP000055048">
    <property type="component" value="Unassembled WGS sequence"/>
</dbReference>
<dbReference type="AlphaFoldDB" id="A0A0V0U436"/>
<comment type="caution">
    <text evidence="2">The sequence shown here is derived from an EMBL/GenBank/DDBJ whole genome shotgun (WGS) entry which is preliminary data.</text>
</comment>
<proteinExistence type="predicted"/>
<feature type="region of interest" description="Disordered" evidence="1">
    <location>
        <begin position="93"/>
        <end position="118"/>
    </location>
</feature>
<dbReference type="EMBL" id="JYDJ01000066">
    <property type="protein sequence ID" value="KRX46004.1"/>
    <property type="molecule type" value="Genomic_DNA"/>
</dbReference>
<accession>A0A0V0U436</accession>
<feature type="compositionally biased region" description="Polar residues" evidence="1">
    <location>
        <begin position="97"/>
        <end position="106"/>
    </location>
</feature>
<evidence type="ECO:0000313" key="3">
    <source>
        <dbReference type="Proteomes" id="UP000055048"/>
    </source>
</evidence>
<name>A0A0V0U436_9BILA</name>
<keyword evidence="3" id="KW-1185">Reference proteome</keyword>
<reference evidence="2 3" key="1">
    <citation type="submission" date="2015-01" db="EMBL/GenBank/DDBJ databases">
        <title>Evolution of Trichinella species and genotypes.</title>
        <authorList>
            <person name="Korhonen P.K."/>
            <person name="Edoardo P."/>
            <person name="Giuseppe L.R."/>
            <person name="Gasser R.B."/>
        </authorList>
    </citation>
    <scope>NUCLEOTIDE SEQUENCE [LARGE SCALE GENOMIC DNA]</scope>
    <source>
        <strain evidence="2">ISS417</strain>
    </source>
</reference>
<organism evidence="2 3">
    <name type="scientific">Trichinella murrelli</name>
    <dbReference type="NCBI Taxonomy" id="144512"/>
    <lineage>
        <taxon>Eukaryota</taxon>
        <taxon>Metazoa</taxon>
        <taxon>Ecdysozoa</taxon>
        <taxon>Nematoda</taxon>
        <taxon>Enoplea</taxon>
        <taxon>Dorylaimia</taxon>
        <taxon>Trichinellida</taxon>
        <taxon>Trichinellidae</taxon>
        <taxon>Trichinella</taxon>
    </lineage>
</organism>
<evidence type="ECO:0000256" key="1">
    <source>
        <dbReference type="SAM" id="MobiDB-lite"/>
    </source>
</evidence>
<evidence type="ECO:0000313" key="2">
    <source>
        <dbReference type="EMBL" id="KRX46004.1"/>
    </source>
</evidence>
<sequence>MISLQWGFFCIPCNNKPKESPLISRTSDLQFRSLQHCVTATVTLTIKRKSRSKGRNNIGANSRMIITLADLKCWPSVNEGRNILVGVTHPLERCGQDTGQAKTRQTPPRKIAATDNRH</sequence>
<gene>
    <name evidence="2" type="ORF">T05_1689</name>
</gene>